<accession>A0ABY5V3N9</accession>
<dbReference type="Gene3D" id="2.60.40.10">
    <property type="entry name" value="Immunoglobulins"/>
    <property type="match status" value="1"/>
</dbReference>
<dbReference type="Gene3D" id="3.20.20.80">
    <property type="entry name" value="Glycosidases"/>
    <property type="match status" value="1"/>
</dbReference>
<dbReference type="InterPro" id="IPR008979">
    <property type="entry name" value="Galactose-bd-like_sf"/>
</dbReference>
<dbReference type="GO" id="GO:0016787">
    <property type="term" value="F:hydrolase activity"/>
    <property type="evidence" value="ECO:0007669"/>
    <property type="project" value="UniProtKB-KW"/>
</dbReference>
<dbReference type="InterPro" id="IPR054593">
    <property type="entry name" value="Beta-mannosidase-like_N2"/>
</dbReference>
<evidence type="ECO:0000256" key="6">
    <source>
        <dbReference type="SAM" id="SignalP"/>
    </source>
</evidence>
<evidence type="ECO:0000256" key="5">
    <source>
        <dbReference type="ARBA" id="ARBA00023295"/>
    </source>
</evidence>
<evidence type="ECO:0000259" key="7">
    <source>
        <dbReference type="Pfam" id="PF00703"/>
    </source>
</evidence>
<dbReference type="InterPro" id="IPR050887">
    <property type="entry name" value="Beta-mannosidase_GH2"/>
</dbReference>
<feature type="domain" description="Beta-mannosidase-like galactose-binding" evidence="8">
    <location>
        <begin position="58"/>
        <end position="214"/>
    </location>
</feature>
<keyword evidence="6" id="KW-0732">Signal</keyword>
<comment type="catalytic activity">
    <reaction evidence="1">
        <text>Hydrolysis of terminal, non-reducing beta-D-mannose residues in beta-D-mannosides.</text>
        <dbReference type="EC" id="3.2.1.25"/>
    </reaction>
</comment>
<dbReference type="InterPro" id="IPR017853">
    <property type="entry name" value="GH"/>
</dbReference>
<keyword evidence="10" id="KW-1185">Reference proteome</keyword>
<keyword evidence="4 9" id="KW-0378">Hydrolase</keyword>
<evidence type="ECO:0000259" key="8">
    <source>
        <dbReference type="Pfam" id="PF22666"/>
    </source>
</evidence>
<proteinExistence type="inferred from homology"/>
<name>A0ABY5V3N9_9BACT</name>
<keyword evidence="5" id="KW-0326">Glycosidase</keyword>
<gene>
    <name evidence="9" type="ORF">NQ491_03820</name>
</gene>
<dbReference type="SUPFAM" id="SSF49785">
    <property type="entry name" value="Galactose-binding domain-like"/>
    <property type="match status" value="1"/>
</dbReference>
<evidence type="ECO:0000256" key="2">
    <source>
        <dbReference type="ARBA" id="ARBA00007401"/>
    </source>
</evidence>
<dbReference type="PANTHER" id="PTHR43730">
    <property type="entry name" value="BETA-MANNOSIDASE"/>
    <property type="match status" value="1"/>
</dbReference>
<dbReference type="InterPro" id="IPR013783">
    <property type="entry name" value="Ig-like_fold"/>
</dbReference>
<dbReference type="EC" id="3.2.1.25" evidence="3"/>
<dbReference type="Proteomes" id="UP001059295">
    <property type="component" value="Chromosome"/>
</dbReference>
<dbReference type="RefSeq" id="WP_019244635.1">
    <property type="nucleotide sequence ID" value="NZ_CAPH01000001.1"/>
</dbReference>
<evidence type="ECO:0000313" key="10">
    <source>
        <dbReference type="Proteomes" id="UP001059295"/>
    </source>
</evidence>
<dbReference type="InterPro" id="IPR036156">
    <property type="entry name" value="Beta-gal/glucu_dom_sf"/>
</dbReference>
<dbReference type="EMBL" id="CP102294">
    <property type="protein sequence ID" value="UWN57917.1"/>
    <property type="molecule type" value="Genomic_DNA"/>
</dbReference>
<feature type="chain" id="PRO_5046289278" description="beta-mannosidase" evidence="6">
    <location>
        <begin position="25"/>
        <end position="801"/>
    </location>
</feature>
<feature type="domain" description="Glycoside hydrolase family 2 immunoglobulin-like beta-sandwich" evidence="7">
    <location>
        <begin position="230"/>
        <end position="333"/>
    </location>
</feature>
<dbReference type="Pfam" id="PF22666">
    <property type="entry name" value="Glyco_hydro_2_N2"/>
    <property type="match status" value="1"/>
</dbReference>
<dbReference type="Pfam" id="PF00703">
    <property type="entry name" value="Glyco_hydro_2"/>
    <property type="match status" value="1"/>
</dbReference>
<evidence type="ECO:0000256" key="4">
    <source>
        <dbReference type="ARBA" id="ARBA00022801"/>
    </source>
</evidence>
<evidence type="ECO:0000256" key="1">
    <source>
        <dbReference type="ARBA" id="ARBA00000829"/>
    </source>
</evidence>
<dbReference type="InterPro" id="IPR006102">
    <property type="entry name" value="Ig-like_GH2"/>
</dbReference>
<protein>
    <recommendedName>
        <fullName evidence="3">beta-mannosidase</fullName>
        <ecNumber evidence="3">3.2.1.25</ecNumber>
    </recommendedName>
</protein>
<evidence type="ECO:0000313" key="9">
    <source>
        <dbReference type="EMBL" id="UWN57917.1"/>
    </source>
</evidence>
<reference evidence="9" key="1">
    <citation type="journal article" date="2022" name="Cell">
        <title>Design, construction, and in vivo augmentation of a complex gut microbiome.</title>
        <authorList>
            <person name="Cheng A.G."/>
            <person name="Ho P.Y."/>
            <person name="Aranda-Diaz A."/>
            <person name="Jain S."/>
            <person name="Yu F.B."/>
            <person name="Meng X."/>
            <person name="Wang M."/>
            <person name="Iakiviak M."/>
            <person name="Nagashima K."/>
            <person name="Zhao A."/>
            <person name="Murugkar P."/>
            <person name="Patil A."/>
            <person name="Atabakhsh K."/>
            <person name="Weakley A."/>
            <person name="Yan J."/>
            <person name="Brumbaugh A.R."/>
            <person name="Higginbottom S."/>
            <person name="Dimas A."/>
            <person name="Shiver A.L."/>
            <person name="Deutschbauer A."/>
            <person name="Neff N."/>
            <person name="Sonnenburg J.L."/>
            <person name="Huang K.C."/>
            <person name="Fischbach M.A."/>
        </authorList>
    </citation>
    <scope>NUCLEOTIDE SEQUENCE</scope>
    <source>
        <strain evidence="9">AP11</strain>
    </source>
</reference>
<dbReference type="Gene3D" id="2.60.120.260">
    <property type="entry name" value="Galactose-binding domain-like"/>
    <property type="match status" value="1"/>
</dbReference>
<evidence type="ECO:0000256" key="3">
    <source>
        <dbReference type="ARBA" id="ARBA00012754"/>
    </source>
</evidence>
<dbReference type="SUPFAM" id="SSF51445">
    <property type="entry name" value="(Trans)glycosidases"/>
    <property type="match status" value="1"/>
</dbReference>
<sequence length="801" mass="91615">MKRNPIIRWCLSLLLGLAFAPAWSGPVSLNGTWELSYWKQPAEAITDPAELKGVEVKTIPAQVPGNVELDLLAAGLIDDPMIGANVNKLRAWEGHQWCYARRFTAPKLSEGQRAELWFGGIDCLADIWVNGKHAGSSADMLIERRFDVTDLIEQGGENTVQVIIRPVVPASQDHLLGMFSLGNFATEESVYIRKAPHMYGWDIMPRLVSAGLWRGVELRVLEPARFTDVTWVTTHIDTATRNVSLFVDFQTKLPFDLYDKAKLRFTLTRNGKEAWRGEQIAFMHAGRIVANLEKADLWWPRGYGEPALYEAKSELIGPDGKVLDTDVKRIGLRIVKLDISDIHLPDERGKFCFVVNGEKIFVRGTNWVPLDALHSRDAAQYESAIKLVTDANCNMIRCWGGNVYEDTRFFDLCDENGIMVWQDFAMGCAFYPQRDDFLDQFREEVTSVVLKLRNHASLALWAGNNEDDANLFWSRLQPFHLDPNRDQVSRHVIPEVLYEFDGTRPYLPSSPYYSEAVWEKGSLEQYLPENHLWGPRGYYKDKFYTTAPCTFVSEIGYHGCPNRSSLEKMMTAEGLYPWTEGRQWNDEWITKSTRRFVAWGPTMDRNNLMLNQVNILFGSVPDDLDEFIFASQSVQAEAMKYFVEMWRGRKFERTGIIWWNVRDGWPIISDAVVDYYGSKKLAYYFLSNVQKNVCVFVNDPVDGAYPLVAVNDTRHPAEGTVTVTDVATGREVFKGSYRVGANGRETIARLPVLEGQGMLQIRYEADGERFGNHYLYGEPPYDLKEYRNWLDKTKLYANKDK</sequence>
<dbReference type="GeneID" id="82890832"/>
<dbReference type="PANTHER" id="PTHR43730:SF1">
    <property type="entry name" value="BETA-MANNOSIDASE"/>
    <property type="match status" value="1"/>
</dbReference>
<dbReference type="SUPFAM" id="SSF49303">
    <property type="entry name" value="beta-Galactosidase/glucuronidase domain"/>
    <property type="match status" value="1"/>
</dbReference>
<feature type="signal peptide" evidence="6">
    <location>
        <begin position="1"/>
        <end position="24"/>
    </location>
</feature>
<organism evidence="9 10">
    <name type="scientific">Alistipes ihumii AP11</name>
    <dbReference type="NCBI Taxonomy" id="1211813"/>
    <lineage>
        <taxon>Bacteria</taxon>
        <taxon>Pseudomonadati</taxon>
        <taxon>Bacteroidota</taxon>
        <taxon>Bacteroidia</taxon>
        <taxon>Bacteroidales</taxon>
        <taxon>Rikenellaceae</taxon>
        <taxon>Alistipes</taxon>
    </lineage>
</organism>
<comment type="similarity">
    <text evidence="2">Belongs to the glycosyl hydrolase 2 family.</text>
</comment>